<gene>
    <name evidence="1" type="ORF">HPHPH42_0895</name>
</gene>
<comment type="caution">
    <text evidence="1">The sequence shown here is derived from an EMBL/GenBank/DDBJ whole genome shotgun (WGS) entry which is preliminary data.</text>
</comment>
<proteinExistence type="predicted"/>
<organism evidence="1 2">
    <name type="scientific">Helicobacter pylori Hp H-42</name>
    <dbReference type="NCBI Taxonomy" id="992047"/>
    <lineage>
        <taxon>Bacteria</taxon>
        <taxon>Pseudomonadati</taxon>
        <taxon>Campylobacterota</taxon>
        <taxon>Epsilonproteobacteria</taxon>
        <taxon>Campylobacterales</taxon>
        <taxon>Helicobacteraceae</taxon>
        <taxon>Helicobacter</taxon>
    </lineage>
</organism>
<evidence type="ECO:0000313" key="1">
    <source>
        <dbReference type="EMBL" id="EJB62897.1"/>
    </source>
</evidence>
<dbReference type="EMBL" id="AKON01000007">
    <property type="protein sequence ID" value="EJB62897.1"/>
    <property type="molecule type" value="Genomic_DNA"/>
</dbReference>
<protein>
    <submittedName>
        <fullName evidence="1">Uncharacterized protein</fullName>
    </submittedName>
</protein>
<sequence length="46" mass="4931">MTVLGGLVAGPALAILGAFSTSKMEKSETMPRLITLKLKQPSKKRM</sequence>
<name>A0AB33XH46_HELPX</name>
<accession>A0AB33XH46</accession>
<dbReference type="Proteomes" id="UP000005514">
    <property type="component" value="Unassembled WGS sequence"/>
</dbReference>
<evidence type="ECO:0000313" key="2">
    <source>
        <dbReference type="Proteomes" id="UP000005514"/>
    </source>
</evidence>
<reference evidence="1 2" key="1">
    <citation type="submission" date="2012-04" db="EMBL/GenBank/DDBJ databases">
        <title>Genome sequence of Helicobacter pylori Hp H-42.</title>
        <authorList>
            <person name="Blanchard T.G."/>
            <person name="Czinn S.J."/>
            <person name="McCracken C."/>
            <person name="Abolude K."/>
            <person name="Maroo A."/>
            <person name="Santana-Cruz I."/>
            <person name="Tallon L.J."/>
            <person name="Ficke F.W.F."/>
        </authorList>
    </citation>
    <scope>NUCLEOTIDE SEQUENCE [LARGE SCALE GENOMIC DNA]</scope>
    <source>
        <strain evidence="1 2">Hp H-42</strain>
    </source>
</reference>
<dbReference type="AlphaFoldDB" id="A0AB33XH46"/>